<organism evidence="13 14">
    <name type="scientific">Tribonema minus</name>
    <dbReference type="NCBI Taxonomy" id="303371"/>
    <lineage>
        <taxon>Eukaryota</taxon>
        <taxon>Sar</taxon>
        <taxon>Stramenopiles</taxon>
        <taxon>Ochrophyta</taxon>
        <taxon>PX clade</taxon>
        <taxon>Xanthophyceae</taxon>
        <taxon>Tribonematales</taxon>
        <taxon>Tribonemataceae</taxon>
        <taxon>Tribonema</taxon>
    </lineage>
</organism>
<name>A0A835YS30_9STRA</name>
<evidence type="ECO:0000256" key="1">
    <source>
        <dbReference type="ARBA" id="ARBA00001946"/>
    </source>
</evidence>
<dbReference type="InterPro" id="IPR050205">
    <property type="entry name" value="CDPK_Ser/Thr_kinases"/>
</dbReference>
<keyword evidence="3" id="KW-0808">Transferase</keyword>
<sequence length="683" mass="74564">MGCTQSSPSEQQQQKHKELRHFTERPNRIPAERLHGKFMAQMVREVFDTHPSEVYDFSGPVLGKGGYASVMMVKHKTTGALYAMKQIDITDFSELALHLLQNEIESMKHLVHPNIVRLQEVYQTVDLKHVYLIMDRLEGGTVREKWAELDGLEEDHAAYIASGVVAAIRYCHDRNVVHRDLKMDNVLFESKRPDSIVKIIDFGLSEKFGSCVDKAHDLVGTRLYSAPEILKNAGHGLPCDMWSIGVIVFALVGNAFPFFDRDPDILASEIKYARYKFAGPAWDGVSPLCKDFIDRCLVKNPKKRMTAPQAQEHPWLRGGTAWANAIRGKAGGGCDGRMKARTRRCMGEFQDNNLFKKVAMEVIAYILDPEETESLAREFIALDKDGDGVLSLPEFKSVIMRHIGSSRYAQSATGSLRNGGSVHGSDAFKAGAHYAASVTEEEAEAIFSALDIDHSGVINFTEFVAGCLGHRHINETTIRCAFDRLDYDRNGVIELRDMLMYVGADVSAEGMEAALRDFDTNGDGKITFDEFRSAMLASMATRGIDKAMSVRGMRRAMSSGSLSAYNLHAAPLAGDSGDADTDAPTGETQDAAAAAAARSASGTPERRWSTASQQQLHRRPSLSGRAPSLIGAASMRSLNILAIKATGGHEWEEEDERRRDAEGGGGGSGGGGGAGGARGSALQ</sequence>
<evidence type="ECO:0000313" key="14">
    <source>
        <dbReference type="Proteomes" id="UP000664859"/>
    </source>
</evidence>
<dbReference type="PANTHER" id="PTHR24349">
    <property type="entry name" value="SERINE/THREONINE-PROTEIN KINASE"/>
    <property type="match status" value="1"/>
</dbReference>
<evidence type="ECO:0000256" key="3">
    <source>
        <dbReference type="ARBA" id="ARBA00022679"/>
    </source>
</evidence>
<feature type="domain" description="EF-hand" evidence="12">
    <location>
        <begin position="506"/>
        <end position="541"/>
    </location>
</feature>
<dbReference type="Gene3D" id="1.10.238.10">
    <property type="entry name" value="EF-hand"/>
    <property type="match status" value="1"/>
</dbReference>
<feature type="compositionally biased region" description="Basic and acidic residues" evidence="10">
    <location>
        <begin position="13"/>
        <end position="22"/>
    </location>
</feature>
<dbReference type="InterPro" id="IPR008271">
    <property type="entry name" value="Ser/Thr_kinase_AS"/>
</dbReference>
<evidence type="ECO:0000259" key="12">
    <source>
        <dbReference type="PROSITE" id="PS50222"/>
    </source>
</evidence>
<evidence type="ECO:0000256" key="5">
    <source>
        <dbReference type="ARBA" id="ARBA00022777"/>
    </source>
</evidence>
<keyword evidence="2" id="KW-0723">Serine/threonine-protein kinase</keyword>
<dbReference type="EMBL" id="JAFCMP010000390">
    <property type="protein sequence ID" value="KAG5180405.1"/>
    <property type="molecule type" value="Genomic_DNA"/>
</dbReference>
<evidence type="ECO:0000256" key="8">
    <source>
        <dbReference type="ARBA" id="ARBA00024334"/>
    </source>
</evidence>
<evidence type="ECO:0000259" key="11">
    <source>
        <dbReference type="PROSITE" id="PS50011"/>
    </source>
</evidence>
<dbReference type="PROSITE" id="PS00018">
    <property type="entry name" value="EF_HAND_1"/>
    <property type="match status" value="3"/>
</dbReference>
<dbReference type="GO" id="GO:0004674">
    <property type="term" value="F:protein serine/threonine kinase activity"/>
    <property type="evidence" value="ECO:0007669"/>
    <property type="project" value="UniProtKB-KW"/>
</dbReference>
<feature type="domain" description="EF-hand" evidence="12">
    <location>
        <begin position="370"/>
        <end position="405"/>
    </location>
</feature>
<comment type="similarity">
    <text evidence="8">Belongs to the protein kinase superfamily. Ser/Thr protein kinase family. CDPK subfamily.</text>
</comment>
<dbReference type="Proteomes" id="UP000664859">
    <property type="component" value="Unassembled WGS sequence"/>
</dbReference>
<comment type="caution">
    <text evidence="13">The sequence shown here is derived from an EMBL/GenBank/DDBJ whole genome shotgun (WGS) entry which is preliminary data.</text>
</comment>
<dbReference type="SUPFAM" id="SSF47473">
    <property type="entry name" value="EF-hand"/>
    <property type="match status" value="1"/>
</dbReference>
<evidence type="ECO:0000256" key="6">
    <source>
        <dbReference type="ARBA" id="ARBA00022837"/>
    </source>
</evidence>
<dbReference type="FunFam" id="1.10.510.10:FF:000571">
    <property type="entry name" value="Maternal embryonic leucine zipper kinase"/>
    <property type="match status" value="1"/>
</dbReference>
<dbReference type="OrthoDB" id="74764at2759"/>
<protein>
    <submittedName>
        <fullName evidence="13">Kinase-like domain-containing protein</fullName>
    </submittedName>
</protein>
<keyword evidence="14" id="KW-1185">Reference proteome</keyword>
<feature type="compositionally biased region" description="Gly residues" evidence="10">
    <location>
        <begin position="663"/>
        <end position="683"/>
    </location>
</feature>
<evidence type="ECO:0000256" key="4">
    <source>
        <dbReference type="ARBA" id="ARBA00022741"/>
    </source>
</evidence>
<dbReference type="AlphaFoldDB" id="A0A835YS30"/>
<evidence type="ECO:0000313" key="13">
    <source>
        <dbReference type="EMBL" id="KAG5180405.1"/>
    </source>
</evidence>
<dbReference type="Gene3D" id="1.10.510.10">
    <property type="entry name" value="Transferase(Phosphotransferase) domain 1"/>
    <property type="match status" value="1"/>
</dbReference>
<evidence type="ECO:0000256" key="7">
    <source>
        <dbReference type="ARBA" id="ARBA00022840"/>
    </source>
</evidence>
<accession>A0A835YS30</accession>
<feature type="region of interest" description="Disordered" evidence="10">
    <location>
        <begin position="1"/>
        <end position="22"/>
    </location>
</feature>
<dbReference type="PROSITE" id="PS50011">
    <property type="entry name" value="PROTEIN_KINASE_DOM"/>
    <property type="match status" value="1"/>
</dbReference>
<feature type="region of interest" description="Disordered" evidence="10">
    <location>
        <begin position="575"/>
        <end position="627"/>
    </location>
</feature>
<dbReference type="SMART" id="SM00220">
    <property type="entry name" value="S_TKc"/>
    <property type="match status" value="1"/>
</dbReference>
<dbReference type="GO" id="GO:0005524">
    <property type="term" value="F:ATP binding"/>
    <property type="evidence" value="ECO:0007669"/>
    <property type="project" value="UniProtKB-UniRule"/>
</dbReference>
<feature type="region of interest" description="Disordered" evidence="10">
    <location>
        <begin position="646"/>
        <end position="683"/>
    </location>
</feature>
<gene>
    <name evidence="13" type="ORF">JKP88DRAFT_200355</name>
</gene>
<dbReference type="InterPro" id="IPR000719">
    <property type="entry name" value="Prot_kinase_dom"/>
</dbReference>
<evidence type="ECO:0000256" key="9">
    <source>
        <dbReference type="PROSITE-ProRule" id="PRU10141"/>
    </source>
</evidence>
<dbReference type="InterPro" id="IPR018247">
    <property type="entry name" value="EF_Hand_1_Ca_BS"/>
</dbReference>
<dbReference type="Gene3D" id="3.30.200.20">
    <property type="entry name" value="Phosphorylase Kinase, domain 1"/>
    <property type="match status" value="1"/>
</dbReference>
<dbReference type="PROSITE" id="PS00107">
    <property type="entry name" value="PROTEIN_KINASE_ATP"/>
    <property type="match status" value="1"/>
</dbReference>
<evidence type="ECO:0000256" key="2">
    <source>
        <dbReference type="ARBA" id="ARBA00022527"/>
    </source>
</evidence>
<dbReference type="Pfam" id="PF13499">
    <property type="entry name" value="EF-hand_7"/>
    <property type="match status" value="2"/>
</dbReference>
<dbReference type="CDD" id="cd00051">
    <property type="entry name" value="EFh"/>
    <property type="match status" value="1"/>
</dbReference>
<reference evidence="13" key="1">
    <citation type="submission" date="2021-02" db="EMBL/GenBank/DDBJ databases">
        <title>First Annotated Genome of the Yellow-green Alga Tribonema minus.</title>
        <authorList>
            <person name="Mahan K.M."/>
        </authorList>
    </citation>
    <scope>NUCLEOTIDE SEQUENCE</scope>
    <source>
        <strain evidence="13">UTEX B ZZ1240</strain>
    </source>
</reference>
<dbReference type="SUPFAM" id="SSF56112">
    <property type="entry name" value="Protein kinase-like (PK-like)"/>
    <property type="match status" value="1"/>
</dbReference>
<keyword evidence="7 9" id="KW-0067">ATP-binding</keyword>
<dbReference type="InterPro" id="IPR017441">
    <property type="entry name" value="Protein_kinase_ATP_BS"/>
</dbReference>
<dbReference type="PROSITE" id="PS50222">
    <property type="entry name" value="EF_HAND_2"/>
    <property type="match status" value="3"/>
</dbReference>
<proteinExistence type="inferred from homology"/>
<feature type="binding site" evidence="9">
    <location>
        <position position="85"/>
    </location>
    <ligand>
        <name>ATP</name>
        <dbReference type="ChEBI" id="CHEBI:30616"/>
    </ligand>
</feature>
<comment type="cofactor">
    <cofactor evidence="1">
        <name>Mg(2+)</name>
        <dbReference type="ChEBI" id="CHEBI:18420"/>
    </cofactor>
</comment>
<dbReference type="InterPro" id="IPR011992">
    <property type="entry name" value="EF-hand-dom_pair"/>
</dbReference>
<keyword evidence="4 9" id="KW-0547">Nucleotide-binding</keyword>
<dbReference type="CDD" id="cd05117">
    <property type="entry name" value="STKc_CAMK"/>
    <property type="match status" value="1"/>
</dbReference>
<keyword evidence="6" id="KW-0106">Calcium</keyword>
<dbReference type="PROSITE" id="PS00108">
    <property type="entry name" value="PROTEIN_KINASE_ST"/>
    <property type="match status" value="1"/>
</dbReference>
<dbReference type="SMART" id="SM00054">
    <property type="entry name" value="EFh"/>
    <property type="match status" value="4"/>
</dbReference>
<keyword evidence="5 13" id="KW-0418">Kinase</keyword>
<dbReference type="InterPro" id="IPR002048">
    <property type="entry name" value="EF_hand_dom"/>
</dbReference>
<feature type="compositionally biased region" description="Polar residues" evidence="10">
    <location>
        <begin position="1"/>
        <end position="12"/>
    </location>
</feature>
<evidence type="ECO:0000256" key="10">
    <source>
        <dbReference type="SAM" id="MobiDB-lite"/>
    </source>
</evidence>
<dbReference type="InterPro" id="IPR011009">
    <property type="entry name" value="Kinase-like_dom_sf"/>
</dbReference>
<feature type="domain" description="EF-hand" evidence="12">
    <location>
        <begin position="438"/>
        <end position="473"/>
    </location>
</feature>
<dbReference type="GO" id="GO:0005509">
    <property type="term" value="F:calcium ion binding"/>
    <property type="evidence" value="ECO:0007669"/>
    <property type="project" value="InterPro"/>
</dbReference>
<dbReference type="Pfam" id="PF00069">
    <property type="entry name" value="Pkinase"/>
    <property type="match status" value="1"/>
</dbReference>
<feature type="domain" description="Protein kinase" evidence="11">
    <location>
        <begin position="56"/>
        <end position="316"/>
    </location>
</feature>